<dbReference type="PRINTS" id="PR00024">
    <property type="entry name" value="HOMEOBOX"/>
</dbReference>
<dbReference type="SMART" id="SM00389">
    <property type="entry name" value="HOX"/>
    <property type="match status" value="1"/>
</dbReference>
<evidence type="ECO:0000256" key="7">
    <source>
        <dbReference type="SAM" id="MobiDB-lite"/>
    </source>
</evidence>
<dbReference type="GO" id="GO:0030154">
    <property type="term" value="P:cell differentiation"/>
    <property type="evidence" value="ECO:0007669"/>
    <property type="project" value="TreeGrafter"/>
</dbReference>
<evidence type="ECO:0000313" key="10">
    <source>
        <dbReference type="Proteomes" id="UP000075884"/>
    </source>
</evidence>
<feature type="compositionally biased region" description="Low complexity" evidence="7">
    <location>
        <begin position="580"/>
        <end position="596"/>
    </location>
</feature>
<dbReference type="STRING" id="7168.A0A182NMJ1"/>
<evidence type="ECO:0000256" key="3">
    <source>
        <dbReference type="ARBA" id="ARBA00023155"/>
    </source>
</evidence>
<dbReference type="AlphaFoldDB" id="A0A182NMJ1"/>
<feature type="compositionally biased region" description="Polar residues" evidence="7">
    <location>
        <begin position="529"/>
        <end position="555"/>
    </location>
</feature>
<dbReference type="InterPro" id="IPR017970">
    <property type="entry name" value="Homeobox_CS"/>
</dbReference>
<feature type="region of interest" description="Disordered" evidence="7">
    <location>
        <begin position="442"/>
        <end position="472"/>
    </location>
</feature>
<dbReference type="Gene3D" id="1.10.10.60">
    <property type="entry name" value="Homeodomain-like"/>
    <property type="match status" value="1"/>
</dbReference>
<keyword evidence="10" id="KW-1185">Reference proteome</keyword>
<feature type="compositionally biased region" description="Basic and acidic residues" evidence="7">
    <location>
        <begin position="18"/>
        <end position="34"/>
    </location>
</feature>
<keyword evidence="4 5" id="KW-0539">Nucleus</keyword>
<dbReference type="CDD" id="cd00086">
    <property type="entry name" value="homeodomain"/>
    <property type="match status" value="1"/>
</dbReference>
<dbReference type="GO" id="GO:0000978">
    <property type="term" value="F:RNA polymerase II cis-regulatory region sequence-specific DNA binding"/>
    <property type="evidence" value="ECO:0007669"/>
    <property type="project" value="TreeGrafter"/>
</dbReference>
<feature type="DNA-binding region" description="Homeobox" evidence="5">
    <location>
        <begin position="389"/>
        <end position="448"/>
    </location>
</feature>
<feature type="region of interest" description="Disordered" evidence="7">
    <location>
        <begin position="528"/>
        <end position="609"/>
    </location>
</feature>
<feature type="domain" description="Homeobox" evidence="8">
    <location>
        <begin position="387"/>
        <end position="447"/>
    </location>
</feature>
<evidence type="ECO:0000256" key="2">
    <source>
        <dbReference type="ARBA" id="ARBA00023125"/>
    </source>
</evidence>
<evidence type="ECO:0000313" key="9">
    <source>
        <dbReference type="EnsemblMetazoa" id="ADIR008876-PA"/>
    </source>
</evidence>
<feature type="region of interest" description="Disordered" evidence="7">
    <location>
        <begin position="179"/>
        <end position="207"/>
    </location>
</feature>
<reference evidence="9" key="2">
    <citation type="submission" date="2020-05" db="UniProtKB">
        <authorList>
            <consortium name="EnsemblMetazoa"/>
        </authorList>
    </citation>
    <scope>IDENTIFICATION</scope>
    <source>
        <strain evidence="9">WRAIR2</strain>
    </source>
</reference>
<feature type="compositionally biased region" description="Polar residues" evidence="7">
    <location>
        <begin position="364"/>
        <end position="374"/>
    </location>
</feature>
<dbReference type="EnsemblMetazoa" id="ADIR008876-RA">
    <property type="protein sequence ID" value="ADIR008876-PA"/>
    <property type="gene ID" value="ADIR008876"/>
</dbReference>
<comment type="subcellular location">
    <subcellularLocation>
        <location evidence="1 5 6">Nucleus</location>
    </subcellularLocation>
</comment>
<name>A0A182NMJ1_9DIPT</name>
<evidence type="ECO:0000256" key="1">
    <source>
        <dbReference type="ARBA" id="ARBA00004123"/>
    </source>
</evidence>
<dbReference type="InterPro" id="IPR009057">
    <property type="entry name" value="Homeodomain-like_sf"/>
</dbReference>
<accession>A0A182NMJ1</accession>
<dbReference type="GO" id="GO:0000981">
    <property type="term" value="F:DNA-binding transcription factor activity, RNA polymerase II-specific"/>
    <property type="evidence" value="ECO:0007669"/>
    <property type="project" value="InterPro"/>
</dbReference>
<evidence type="ECO:0000256" key="5">
    <source>
        <dbReference type="PROSITE-ProRule" id="PRU00108"/>
    </source>
</evidence>
<dbReference type="PANTHER" id="PTHR24340">
    <property type="entry name" value="HOMEOBOX PROTEIN NKX"/>
    <property type="match status" value="1"/>
</dbReference>
<feature type="compositionally biased region" description="Polar residues" evidence="7">
    <location>
        <begin position="597"/>
        <end position="609"/>
    </location>
</feature>
<dbReference type="Pfam" id="PF00046">
    <property type="entry name" value="Homeodomain"/>
    <property type="match status" value="1"/>
</dbReference>
<dbReference type="VEuPathDB" id="VectorBase:ADIR008876"/>
<proteinExistence type="predicted"/>
<dbReference type="InterPro" id="IPR001356">
    <property type="entry name" value="HD"/>
</dbReference>
<feature type="region of interest" description="Disordered" evidence="7">
    <location>
        <begin position="15"/>
        <end position="34"/>
    </location>
</feature>
<feature type="region of interest" description="Disordered" evidence="7">
    <location>
        <begin position="354"/>
        <end position="393"/>
    </location>
</feature>
<keyword evidence="2 5" id="KW-0238">DNA-binding</keyword>
<evidence type="ECO:0000256" key="6">
    <source>
        <dbReference type="RuleBase" id="RU000682"/>
    </source>
</evidence>
<feature type="compositionally biased region" description="Basic and acidic residues" evidence="7">
    <location>
        <begin position="258"/>
        <end position="269"/>
    </location>
</feature>
<feature type="compositionally biased region" description="Gly residues" evidence="7">
    <location>
        <begin position="450"/>
        <end position="464"/>
    </location>
</feature>
<keyword evidence="3 5" id="KW-0371">Homeobox</keyword>
<organism evidence="9 10">
    <name type="scientific">Anopheles dirus</name>
    <dbReference type="NCBI Taxonomy" id="7168"/>
    <lineage>
        <taxon>Eukaryota</taxon>
        <taxon>Metazoa</taxon>
        <taxon>Ecdysozoa</taxon>
        <taxon>Arthropoda</taxon>
        <taxon>Hexapoda</taxon>
        <taxon>Insecta</taxon>
        <taxon>Pterygota</taxon>
        <taxon>Neoptera</taxon>
        <taxon>Endopterygota</taxon>
        <taxon>Diptera</taxon>
        <taxon>Nematocera</taxon>
        <taxon>Culicoidea</taxon>
        <taxon>Culicidae</taxon>
        <taxon>Anophelinae</taxon>
        <taxon>Anopheles</taxon>
    </lineage>
</organism>
<dbReference type="SUPFAM" id="SSF46689">
    <property type="entry name" value="Homeodomain-like"/>
    <property type="match status" value="1"/>
</dbReference>
<dbReference type="PROSITE" id="PS50071">
    <property type="entry name" value="HOMEOBOX_2"/>
    <property type="match status" value="1"/>
</dbReference>
<evidence type="ECO:0000259" key="8">
    <source>
        <dbReference type="PROSITE" id="PS50071"/>
    </source>
</evidence>
<dbReference type="InterPro" id="IPR020479">
    <property type="entry name" value="HD_metazoa"/>
</dbReference>
<feature type="region of interest" description="Disordered" evidence="7">
    <location>
        <begin position="243"/>
        <end position="327"/>
    </location>
</feature>
<evidence type="ECO:0000256" key="4">
    <source>
        <dbReference type="ARBA" id="ARBA00023242"/>
    </source>
</evidence>
<feature type="compositionally biased region" description="Acidic residues" evidence="7">
    <location>
        <begin position="184"/>
        <end position="202"/>
    </location>
</feature>
<dbReference type="PROSITE" id="PS00027">
    <property type="entry name" value="HOMEOBOX_1"/>
    <property type="match status" value="1"/>
</dbReference>
<dbReference type="FunFam" id="1.10.10.60:FF:000440">
    <property type="entry name" value="NK7.1, isoform A"/>
    <property type="match status" value="1"/>
</dbReference>
<sequence>MTQAEEVLEVKNLYHSNVPDDHHSPKHGDKVHRPPDNNGVVNNLNLIGHTPAGAIVGNGNHNDDDTGHGASDGVASFTHDKVTCEWIKQTQWHPHVYANPPKQPPTPHSIMDILGWKGTPLARPTTDSYTPCLLVGSPTYDRSRPGSCPFDTQIKGAAAAAAGCQDVSYFFYRPTDVEERRMDDDEDNITVDQDEESEEDIEDKGADAGRLRLVSPCNEPLNLCISKPPIMLHISTTVASTDATVNPQTTAPGPGRSSLERLHERKIISEEDSTQESTRSSSAHQRRSHTSAPQHHKPHGVVPPRALAHSSDADSDICMSNDDSSTTDGQFSAVNDALATATMTMSTLFSLPKPATADGPPVGSTMSTNGSSSLAEEETTNVASHHRRKKKARTTFTGRQIFELEKQFEMKKYLSSNERTEMAKLLNVTETQVKIWFQNRRTKWKKQDSSGGGGTASTVSGGGDAPTSQSPKDAIKVTAGNRISNVTNVVSKSTLVTSPSAGPIATDQQQQQHHSAKPAWISELESLPEIQQQQPVALSSSSSKTRAAYPKSSTAAARKGSATERRNSAQGKQHERHPASASGTNRRNSSSSSSATMEQHTQQQMAQSA</sequence>
<feature type="compositionally biased region" description="Basic and acidic residues" evidence="7">
    <location>
        <begin position="561"/>
        <end position="578"/>
    </location>
</feature>
<feature type="region of interest" description="Disordered" evidence="7">
    <location>
        <begin position="498"/>
        <end position="517"/>
    </location>
</feature>
<protein>
    <recommendedName>
        <fullName evidence="8">Homeobox domain-containing protein</fullName>
    </recommendedName>
</protein>
<feature type="compositionally biased region" description="Basic residues" evidence="7">
    <location>
        <begin position="384"/>
        <end position="393"/>
    </location>
</feature>
<dbReference type="PANTHER" id="PTHR24340:SF70">
    <property type="entry name" value="NK7.1, ISOFORM A"/>
    <property type="match status" value="1"/>
</dbReference>
<feature type="compositionally biased region" description="Polar residues" evidence="7">
    <location>
        <begin position="498"/>
        <end position="513"/>
    </location>
</feature>
<dbReference type="GO" id="GO:0005634">
    <property type="term" value="C:nucleus"/>
    <property type="evidence" value="ECO:0007669"/>
    <property type="project" value="UniProtKB-SubCell"/>
</dbReference>
<dbReference type="Proteomes" id="UP000075884">
    <property type="component" value="Unassembled WGS sequence"/>
</dbReference>
<feature type="compositionally biased region" description="Basic residues" evidence="7">
    <location>
        <begin position="284"/>
        <end position="299"/>
    </location>
</feature>
<dbReference type="InterPro" id="IPR050394">
    <property type="entry name" value="Homeobox_NK-like"/>
</dbReference>
<reference evidence="10" key="1">
    <citation type="submission" date="2013-03" db="EMBL/GenBank/DDBJ databases">
        <title>The Genome Sequence of Anopheles dirus WRAIR2.</title>
        <authorList>
            <consortium name="The Broad Institute Genomics Platform"/>
            <person name="Neafsey D.E."/>
            <person name="Walton C."/>
            <person name="Walker B."/>
            <person name="Young S.K."/>
            <person name="Zeng Q."/>
            <person name="Gargeya S."/>
            <person name="Fitzgerald M."/>
            <person name="Haas B."/>
            <person name="Abouelleil A."/>
            <person name="Allen A.W."/>
            <person name="Alvarado L."/>
            <person name="Arachchi H.M."/>
            <person name="Berlin A.M."/>
            <person name="Chapman S.B."/>
            <person name="Gainer-Dewar J."/>
            <person name="Goldberg J."/>
            <person name="Griggs A."/>
            <person name="Gujja S."/>
            <person name="Hansen M."/>
            <person name="Howarth C."/>
            <person name="Imamovic A."/>
            <person name="Ireland A."/>
            <person name="Larimer J."/>
            <person name="McCowan C."/>
            <person name="Murphy C."/>
            <person name="Pearson M."/>
            <person name="Poon T.W."/>
            <person name="Priest M."/>
            <person name="Roberts A."/>
            <person name="Saif S."/>
            <person name="Shea T."/>
            <person name="Sisk P."/>
            <person name="Sykes S."/>
            <person name="Wortman J."/>
            <person name="Nusbaum C."/>
            <person name="Birren B."/>
        </authorList>
    </citation>
    <scope>NUCLEOTIDE SEQUENCE [LARGE SCALE GENOMIC DNA]</scope>
    <source>
        <strain evidence="10">WRAIR2</strain>
    </source>
</reference>